<feature type="compositionally biased region" description="Low complexity" evidence="1">
    <location>
        <begin position="232"/>
        <end position="247"/>
    </location>
</feature>
<name>A0ABC9A2U5_9POAL</name>
<keyword evidence="2" id="KW-0472">Membrane</keyword>
<evidence type="ECO:0000313" key="4">
    <source>
        <dbReference type="Proteomes" id="UP001497457"/>
    </source>
</evidence>
<keyword evidence="4" id="KW-1185">Reference proteome</keyword>
<sequence length="469" mass="47760">MAARTLAVAAGGRARAAAAALGARLQPLAPPLGRRFPCPAPAPAPALLSQRAPPLLGPRGPGAGPPRLRPLAPAIFHPLAFSFSSDSTTKGVGGQDPGQGGDGGAGEEKTKEAKNGAIDAGAKKPSAAVEDPKKPLLSGEGDAFTAGDVSKKQSPGDGGEMTEVEAARALDAGAKNGANKPDGAAAAEEPKKPRLSGEGDAFTAGDVSKKQPPGDGSEKTEEEVSRAFDAGAKNGANKPPDAAAAADPKTHLSGEDPTAGEISEKQLPGDEGEKMKGESALAIDAGAKKTDAAAGEVANKLTGDGDLPAILKALLKEHETSLLKEVEGLLDTNSATEREKSRITRNNQTLVILAGVFLEIAIVGAVGFMFGIRYAVEEARDKLHEISGDQKTKEIMHNLYGTAFGYIGQTIASPVVVVGRAVGAGGRRVSAAGRSIGLKLGLVKVSEEGAMEDKVEAFSSTDVLFIWCP</sequence>
<protein>
    <submittedName>
        <fullName evidence="3">Uncharacterized protein</fullName>
    </submittedName>
</protein>
<dbReference type="EMBL" id="OZ075112">
    <property type="protein sequence ID" value="CAL4971306.1"/>
    <property type="molecule type" value="Genomic_DNA"/>
</dbReference>
<feature type="region of interest" description="Disordered" evidence="1">
    <location>
        <begin position="43"/>
        <end position="66"/>
    </location>
</feature>
<proteinExistence type="predicted"/>
<keyword evidence="2" id="KW-0812">Transmembrane</keyword>
<reference evidence="3" key="1">
    <citation type="submission" date="2024-10" db="EMBL/GenBank/DDBJ databases">
        <authorList>
            <person name="Ryan C."/>
        </authorList>
    </citation>
    <scope>NUCLEOTIDE SEQUENCE [LARGE SCALE GENOMIC DNA]</scope>
</reference>
<feature type="compositionally biased region" description="Basic and acidic residues" evidence="1">
    <location>
        <begin position="216"/>
        <end position="226"/>
    </location>
</feature>
<evidence type="ECO:0000313" key="3">
    <source>
        <dbReference type="EMBL" id="CAL4971306.1"/>
    </source>
</evidence>
<keyword evidence="2" id="KW-1133">Transmembrane helix</keyword>
<feature type="compositionally biased region" description="Low complexity" evidence="1">
    <location>
        <begin position="45"/>
        <end position="58"/>
    </location>
</feature>
<evidence type="ECO:0000256" key="2">
    <source>
        <dbReference type="SAM" id="Phobius"/>
    </source>
</evidence>
<feature type="transmembrane region" description="Helical" evidence="2">
    <location>
        <begin position="350"/>
        <end position="372"/>
    </location>
</feature>
<dbReference type="Proteomes" id="UP001497457">
    <property type="component" value="Chromosome 2b"/>
</dbReference>
<feature type="compositionally biased region" description="Gly residues" evidence="1">
    <location>
        <begin position="91"/>
        <end position="104"/>
    </location>
</feature>
<organism evidence="3 4">
    <name type="scientific">Urochloa decumbens</name>
    <dbReference type="NCBI Taxonomy" id="240449"/>
    <lineage>
        <taxon>Eukaryota</taxon>
        <taxon>Viridiplantae</taxon>
        <taxon>Streptophyta</taxon>
        <taxon>Embryophyta</taxon>
        <taxon>Tracheophyta</taxon>
        <taxon>Spermatophyta</taxon>
        <taxon>Magnoliopsida</taxon>
        <taxon>Liliopsida</taxon>
        <taxon>Poales</taxon>
        <taxon>Poaceae</taxon>
        <taxon>PACMAD clade</taxon>
        <taxon>Panicoideae</taxon>
        <taxon>Panicodae</taxon>
        <taxon>Paniceae</taxon>
        <taxon>Melinidinae</taxon>
        <taxon>Urochloa</taxon>
    </lineage>
</organism>
<gene>
    <name evidence="3" type="ORF">URODEC1_LOCUS50596</name>
</gene>
<evidence type="ECO:0000256" key="1">
    <source>
        <dbReference type="SAM" id="MobiDB-lite"/>
    </source>
</evidence>
<accession>A0ABC9A2U5</accession>
<feature type="compositionally biased region" description="Basic and acidic residues" evidence="1">
    <location>
        <begin position="262"/>
        <end position="276"/>
    </location>
</feature>
<feature type="region of interest" description="Disordered" evidence="1">
    <location>
        <begin position="86"/>
        <end position="276"/>
    </location>
</feature>
<feature type="compositionally biased region" description="Basic and acidic residues" evidence="1">
    <location>
        <begin position="188"/>
        <end position="197"/>
    </location>
</feature>
<dbReference type="AlphaFoldDB" id="A0ABC9A2U5"/>